<dbReference type="PANTHER" id="PTHR10110">
    <property type="entry name" value="SODIUM/HYDROGEN EXCHANGER"/>
    <property type="match status" value="1"/>
</dbReference>
<protein>
    <recommendedName>
        <fullName evidence="12">Cation/H+ exchanger transmembrane domain-containing protein</fullName>
    </recommendedName>
</protein>
<dbReference type="Pfam" id="PF00999">
    <property type="entry name" value="Na_H_Exchanger"/>
    <property type="match status" value="1"/>
</dbReference>
<feature type="transmembrane region" description="Helical" evidence="11">
    <location>
        <begin position="125"/>
        <end position="148"/>
    </location>
</feature>
<dbReference type="GeneID" id="20225268"/>
<feature type="transmembrane region" description="Helical" evidence="11">
    <location>
        <begin position="89"/>
        <end position="113"/>
    </location>
</feature>
<dbReference type="GO" id="GO:0051453">
    <property type="term" value="P:regulation of intracellular pH"/>
    <property type="evidence" value="ECO:0007669"/>
    <property type="project" value="TreeGrafter"/>
</dbReference>
<organism evidence="14">
    <name type="scientific">Aureococcus anophagefferens</name>
    <name type="common">Harmful bloom alga</name>
    <dbReference type="NCBI Taxonomy" id="44056"/>
    <lineage>
        <taxon>Eukaryota</taxon>
        <taxon>Sar</taxon>
        <taxon>Stramenopiles</taxon>
        <taxon>Ochrophyta</taxon>
        <taxon>Pelagophyceae</taxon>
        <taxon>Pelagomonadales</taxon>
        <taxon>Pelagomonadaceae</taxon>
        <taxon>Aureococcus</taxon>
    </lineage>
</organism>
<comment type="subcellular location">
    <subcellularLocation>
        <location evidence="1">Cell membrane</location>
        <topology evidence="1">Multi-pass membrane protein</topology>
    </subcellularLocation>
</comment>
<dbReference type="Proteomes" id="UP000002729">
    <property type="component" value="Unassembled WGS sequence"/>
</dbReference>
<keyword evidence="8 11" id="KW-0472">Membrane</keyword>
<gene>
    <name evidence="13" type="ORF">AURANDRAFT_65305</name>
</gene>
<dbReference type="GO" id="GO:0005886">
    <property type="term" value="C:plasma membrane"/>
    <property type="evidence" value="ECO:0007669"/>
    <property type="project" value="UniProtKB-SubCell"/>
</dbReference>
<dbReference type="RefSeq" id="XP_009038435.1">
    <property type="nucleotide sequence ID" value="XM_009040187.1"/>
</dbReference>
<dbReference type="EMBL" id="GL833133">
    <property type="protein sequence ID" value="EGB06684.1"/>
    <property type="molecule type" value="Genomic_DNA"/>
</dbReference>
<dbReference type="OrthoDB" id="198198at2759"/>
<feature type="transmembrane region" description="Helical" evidence="11">
    <location>
        <begin position="168"/>
        <end position="189"/>
    </location>
</feature>
<keyword evidence="2" id="KW-0813">Transport</keyword>
<evidence type="ECO:0000313" key="14">
    <source>
        <dbReference type="Proteomes" id="UP000002729"/>
    </source>
</evidence>
<reference evidence="13 14" key="1">
    <citation type="journal article" date="2011" name="Proc. Natl. Acad. Sci. U.S.A.">
        <title>Niche of harmful alga Aureococcus anophagefferens revealed through ecogenomics.</title>
        <authorList>
            <person name="Gobler C.J."/>
            <person name="Berry D.L."/>
            <person name="Dyhrman S.T."/>
            <person name="Wilhelm S.W."/>
            <person name="Salamov A."/>
            <person name="Lobanov A.V."/>
            <person name="Zhang Y."/>
            <person name="Collier J.L."/>
            <person name="Wurch L.L."/>
            <person name="Kustka A.B."/>
            <person name="Dill B.D."/>
            <person name="Shah M."/>
            <person name="VerBerkmoes N.C."/>
            <person name="Kuo A."/>
            <person name="Terry A."/>
            <person name="Pangilinan J."/>
            <person name="Lindquist E.A."/>
            <person name="Lucas S."/>
            <person name="Paulsen I.T."/>
            <person name="Hattenrath-Lehmann T.K."/>
            <person name="Talmage S.C."/>
            <person name="Walker E.A."/>
            <person name="Koch F."/>
            <person name="Burson A.M."/>
            <person name="Marcoval M.A."/>
            <person name="Tang Y.Z."/>
            <person name="Lecleir G.R."/>
            <person name="Coyne K.J."/>
            <person name="Berg G.M."/>
            <person name="Bertrand E.M."/>
            <person name="Saito M.A."/>
            <person name="Gladyshev V.N."/>
            <person name="Grigoriev I.V."/>
        </authorList>
    </citation>
    <scope>NUCLEOTIDE SEQUENCE [LARGE SCALE GENOMIC DNA]</scope>
    <source>
        <strain evidence="14">CCMP 1984</strain>
    </source>
</reference>
<evidence type="ECO:0000256" key="10">
    <source>
        <dbReference type="SAM" id="MobiDB-lite"/>
    </source>
</evidence>
<feature type="region of interest" description="Disordered" evidence="10">
    <location>
        <begin position="898"/>
        <end position="925"/>
    </location>
</feature>
<evidence type="ECO:0000256" key="5">
    <source>
        <dbReference type="ARBA" id="ARBA00022989"/>
    </source>
</evidence>
<dbReference type="GO" id="GO:0015385">
    <property type="term" value="F:sodium:proton antiporter activity"/>
    <property type="evidence" value="ECO:0007669"/>
    <property type="project" value="InterPro"/>
</dbReference>
<dbReference type="Gene3D" id="6.10.140.1330">
    <property type="match status" value="1"/>
</dbReference>
<evidence type="ECO:0000256" key="1">
    <source>
        <dbReference type="ARBA" id="ARBA00004651"/>
    </source>
</evidence>
<dbReference type="PANTHER" id="PTHR10110:SF86">
    <property type="entry name" value="SODIUM_HYDROGEN EXCHANGER 7"/>
    <property type="match status" value="1"/>
</dbReference>
<feature type="transmembrane region" description="Helical" evidence="11">
    <location>
        <begin position="371"/>
        <end position="394"/>
    </location>
</feature>
<keyword evidence="7" id="KW-0406">Ion transport</keyword>
<evidence type="ECO:0000259" key="12">
    <source>
        <dbReference type="Pfam" id="PF00999"/>
    </source>
</evidence>
<evidence type="ECO:0000256" key="7">
    <source>
        <dbReference type="ARBA" id="ARBA00023065"/>
    </source>
</evidence>
<evidence type="ECO:0000256" key="2">
    <source>
        <dbReference type="ARBA" id="ARBA00022448"/>
    </source>
</evidence>
<feature type="transmembrane region" description="Helical" evidence="11">
    <location>
        <begin position="62"/>
        <end position="83"/>
    </location>
</feature>
<keyword evidence="5 11" id="KW-1133">Transmembrane helix</keyword>
<dbReference type="GO" id="GO:0098719">
    <property type="term" value="P:sodium ion import across plasma membrane"/>
    <property type="evidence" value="ECO:0007669"/>
    <property type="project" value="TreeGrafter"/>
</dbReference>
<evidence type="ECO:0000256" key="3">
    <source>
        <dbReference type="ARBA" id="ARBA00022475"/>
    </source>
</evidence>
<dbReference type="KEGG" id="aaf:AURANDRAFT_65305"/>
<evidence type="ECO:0000256" key="11">
    <source>
        <dbReference type="SAM" id="Phobius"/>
    </source>
</evidence>
<dbReference type="InterPro" id="IPR018422">
    <property type="entry name" value="Cation/H_exchanger_CPA1"/>
</dbReference>
<proteinExistence type="predicted"/>
<feature type="compositionally biased region" description="Basic and acidic residues" evidence="10">
    <location>
        <begin position="904"/>
        <end position="925"/>
    </location>
</feature>
<sequence length="941" mass="102554">MLEAVHHHAAPRPLPLGALSKSLRAWGKIDPHLLLYAFLPILLFGDAMTVNTHLLWQKLPHVLILAGPGVVLGTFALAAFAYGCLPYDWPFAFCLVFGSILSATDPVAIVALLKNLGASPALTMVIMGESLFNDGTAAALFFLFLGVVVDGDSLEPGRVVRFCLRLAVGGPAIGVVFGFGTLFLLLLAVRRFEEVDTTLQVVTTIVSAYMSFFVAEHVCASSGILSCVFCGLVLARYAPPLLTNPHTIHTVWSTLEFVANTLIFLLSGVLAMKEMIRNRSGVVLERDLPVALSVYAALNASRALMLLVVWPAIAALEDPKTKGAGKFLSRKEGCVMAWGGLRGAISLALAIVVTHDYHGEDAAKARRGAQLLFHVAVQAFLTLAVNGATAGPLLRALGLATPDARTLVVRRFVVMTVGHRCREMFDELRARSEGENDFDAAAVLKLCSVLRYRPSTPADGPPTPGSLRELRESSTNNGLSYTTRLVASISEDDLLVAARTMFLHALTAEYWRLVQDGRLPEGSAVAEWLLSSTDLALDHAETALDDFSFLKKHCVVPDHTRAKATHRCCDFKRACPGAWNMIHLFFGVGPLGQLLRNVGDVGFGVQEQTYLCLHAFKRAHAKVVDDVCAHWRGMAAEYRHDTLEKVTEMLRAESARELAEAEAVLATMDPRVRRTMRTLLVSARVVAYQRAEVLSLAKKGLIPDSEREVLLHQVLADSHEIARHALDRRVEEHRRLALGGRVSAARDVGDDDSEHDEHAWIPPRHRLSRSDEEVLREVHLKVDTRFALVKVLGEAGQEARDKNMPRNLHNAAELFLRCGMVDQAEKLQKTTSDMLDIYATNPDGSSHSMGRAAVCWECGFCGLPREAGAAAPACGACGAGDANWLRVTREKGGEDVPWIQKKALSPEEKRRKDEAARAAKRAEVEANVRAAMAARKAAAAS</sequence>
<keyword evidence="6" id="KW-0915">Sodium</keyword>
<keyword evidence="4 11" id="KW-0812">Transmembrane</keyword>
<dbReference type="InParanoid" id="F0YDS4"/>
<dbReference type="eggNOG" id="KOG1965">
    <property type="taxonomic scope" value="Eukaryota"/>
</dbReference>
<evidence type="ECO:0000256" key="6">
    <source>
        <dbReference type="ARBA" id="ARBA00023053"/>
    </source>
</evidence>
<evidence type="ECO:0000256" key="4">
    <source>
        <dbReference type="ARBA" id="ARBA00022692"/>
    </source>
</evidence>
<dbReference type="GO" id="GO:0015386">
    <property type="term" value="F:potassium:proton antiporter activity"/>
    <property type="evidence" value="ECO:0007669"/>
    <property type="project" value="TreeGrafter"/>
</dbReference>
<feature type="domain" description="Cation/H+ exchanger transmembrane" evidence="12">
    <location>
        <begin position="29"/>
        <end position="395"/>
    </location>
</feature>
<keyword evidence="9" id="KW-0739">Sodium transport</keyword>
<feature type="transmembrane region" description="Helical" evidence="11">
    <location>
        <begin position="336"/>
        <end position="359"/>
    </location>
</feature>
<evidence type="ECO:0000256" key="9">
    <source>
        <dbReference type="ARBA" id="ARBA00023201"/>
    </source>
</evidence>
<name>F0YDS4_AURAN</name>
<feature type="transmembrane region" description="Helical" evidence="11">
    <location>
        <begin position="254"/>
        <end position="272"/>
    </location>
</feature>
<evidence type="ECO:0000256" key="8">
    <source>
        <dbReference type="ARBA" id="ARBA00023136"/>
    </source>
</evidence>
<dbReference type="InterPro" id="IPR006153">
    <property type="entry name" value="Cation/H_exchanger_TM"/>
</dbReference>
<accession>F0YDS4</accession>
<feature type="transmembrane region" description="Helical" evidence="11">
    <location>
        <begin position="201"/>
        <end position="234"/>
    </location>
</feature>
<dbReference type="AlphaFoldDB" id="F0YDS4"/>
<feature type="transmembrane region" description="Helical" evidence="11">
    <location>
        <begin position="292"/>
        <end position="316"/>
    </location>
</feature>
<keyword evidence="14" id="KW-1185">Reference proteome</keyword>
<keyword evidence="3" id="KW-1003">Cell membrane</keyword>
<feature type="transmembrane region" description="Helical" evidence="11">
    <location>
        <begin position="33"/>
        <end position="50"/>
    </location>
</feature>
<evidence type="ECO:0000313" key="13">
    <source>
        <dbReference type="EMBL" id="EGB06684.1"/>
    </source>
</evidence>